<organism evidence="1 2">
    <name type="scientific">Penicillium roqueforti (strain FM164)</name>
    <dbReference type="NCBI Taxonomy" id="1365484"/>
    <lineage>
        <taxon>Eukaryota</taxon>
        <taxon>Fungi</taxon>
        <taxon>Dikarya</taxon>
        <taxon>Ascomycota</taxon>
        <taxon>Pezizomycotina</taxon>
        <taxon>Eurotiomycetes</taxon>
        <taxon>Eurotiomycetidae</taxon>
        <taxon>Eurotiales</taxon>
        <taxon>Aspergillaceae</taxon>
        <taxon>Penicillium</taxon>
    </lineage>
</organism>
<keyword evidence="2" id="KW-1185">Reference proteome</keyword>
<dbReference type="AlphaFoldDB" id="W6Q1D8"/>
<evidence type="ECO:0000313" key="1">
    <source>
        <dbReference type="EMBL" id="CDM30145.1"/>
    </source>
</evidence>
<accession>W6Q1D8</accession>
<reference evidence="1" key="1">
    <citation type="journal article" date="2014" name="Nat. Commun.">
        <title>Multiple recent horizontal transfers of a large genomic region in cheese making fungi.</title>
        <authorList>
            <person name="Cheeseman K."/>
            <person name="Ropars J."/>
            <person name="Renault P."/>
            <person name="Dupont J."/>
            <person name="Gouzy J."/>
            <person name="Branca A."/>
            <person name="Abraham A.L."/>
            <person name="Ceppi M."/>
            <person name="Conseiller E."/>
            <person name="Debuchy R."/>
            <person name="Malagnac F."/>
            <person name="Goarin A."/>
            <person name="Silar P."/>
            <person name="Lacoste S."/>
            <person name="Sallet E."/>
            <person name="Bensimon A."/>
            <person name="Giraud T."/>
            <person name="Brygoo Y."/>
        </authorList>
    </citation>
    <scope>NUCLEOTIDE SEQUENCE [LARGE SCALE GENOMIC DNA]</scope>
    <source>
        <strain evidence="1">FM164</strain>
    </source>
</reference>
<dbReference type="EMBL" id="HG792016">
    <property type="protein sequence ID" value="CDM30145.1"/>
    <property type="molecule type" value="Genomic_DNA"/>
</dbReference>
<protein>
    <submittedName>
        <fullName evidence="1">Probable transposable element</fullName>
    </submittedName>
</protein>
<evidence type="ECO:0000313" key="2">
    <source>
        <dbReference type="Proteomes" id="UP000030686"/>
    </source>
</evidence>
<name>W6Q1D8_PENRF</name>
<dbReference type="Proteomes" id="UP000030686">
    <property type="component" value="Unassembled WGS sequence"/>
</dbReference>
<proteinExistence type="predicted"/>
<sequence length="103" mass="11465">MAPRLPLSKLGNIQNMISNKSLTAAQMVKAADCSKRLIINIKNNFRRFENVESSSLVTKTKHNTSDERSTISGCDERTDFRRTGWSPLGAAPFQIAIIPSRQS</sequence>
<gene>
    <name evidence="1" type="ORF">PROQFM164_S02g000294</name>
</gene>